<keyword evidence="1" id="KW-0472">Membrane</keyword>
<dbReference type="GeneID" id="97668225"/>
<proteinExistence type="predicted"/>
<feature type="transmembrane region" description="Helical" evidence="1">
    <location>
        <begin position="75"/>
        <end position="93"/>
    </location>
</feature>
<protein>
    <submittedName>
        <fullName evidence="2">Putative membrane protein</fullName>
    </submittedName>
</protein>
<keyword evidence="3" id="KW-1185">Reference proteome</keyword>
<dbReference type="EMBL" id="CXWC01000002">
    <property type="protein sequence ID" value="CTQ65592.1"/>
    <property type="molecule type" value="Genomic_DNA"/>
</dbReference>
<evidence type="ECO:0000313" key="3">
    <source>
        <dbReference type="Proteomes" id="UP000049983"/>
    </source>
</evidence>
<sequence length="121" mass="13162">MTYIYWLLMLAVIGGHLFFAYGQWFKWPDLCEKLTDLTGEEVEKTAFLGRSFSSYNASVGVGLCLSFWLPVPAQAWVQGVVLALIVFTAAIGAQGTKGNSILVMRLVPAALALVFLILSGT</sequence>
<dbReference type="Pfam" id="PF06993">
    <property type="entry name" value="DUF1304"/>
    <property type="match status" value="1"/>
</dbReference>
<dbReference type="Proteomes" id="UP000049983">
    <property type="component" value="Unassembled WGS sequence"/>
</dbReference>
<accession>A0A0M6ZTL0</accession>
<feature type="transmembrane region" description="Helical" evidence="1">
    <location>
        <begin position="6"/>
        <end position="25"/>
    </location>
</feature>
<gene>
    <name evidence="2" type="ORF">LA5096_00782</name>
</gene>
<organism evidence="2 3">
    <name type="scientific">Roseibium album</name>
    <dbReference type="NCBI Taxonomy" id="311410"/>
    <lineage>
        <taxon>Bacteria</taxon>
        <taxon>Pseudomonadati</taxon>
        <taxon>Pseudomonadota</taxon>
        <taxon>Alphaproteobacteria</taxon>
        <taxon>Hyphomicrobiales</taxon>
        <taxon>Stappiaceae</taxon>
        <taxon>Roseibium</taxon>
    </lineage>
</organism>
<dbReference type="AlphaFoldDB" id="A0A0M6ZTL0"/>
<dbReference type="STRING" id="311410.LA5095_01926"/>
<evidence type="ECO:0000256" key="1">
    <source>
        <dbReference type="SAM" id="Phobius"/>
    </source>
</evidence>
<reference evidence="3" key="1">
    <citation type="submission" date="2015-07" db="EMBL/GenBank/DDBJ databases">
        <authorList>
            <person name="Rodrigo-Torres Lidia"/>
            <person name="Arahal R.David."/>
        </authorList>
    </citation>
    <scope>NUCLEOTIDE SEQUENCE [LARGE SCALE GENOMIC DNA]</scope>
    <source>
        <strain evidence="3">CECT 5096</strain>
    </source>
</reference>
<name>A0A0M6ZTL0_9HYPH</name>
<keyword evidence="1" id="KW-0812">Transmembrane</keyword>
<feature type="transmembrane region" description="Helical" evidence="1">
    <location>
        <begin position="100"/>
        <end position="118"/>
    </location>
</feature>
<keyword evidence="1" id="KW-1133">Transmembrane helix</keyword>
<evidence type="ECO:0000313" key="2">
    <source>
        <dbReference type="EMBL" id="CTQ65592.1"/>
    </source>
</evidence>
<dbReference type="InterPro" id="IPR009732">
    <property type="entry name" value="DUF1304"/>
</dbReference>
<dbReference type="RefSeq" id="WP_055114430.1">
    <property type="nucleotide sequence ID" value="NZ_CXWA01000002.1"/>
</dbReference>